<dbReference type="OrthoDB" id="3946293at2759"/>
<feature type="compositionally biased region" description="Low complexity" evidence="2">
    <location>
        <begin position="319"/>
        <end position="339"/>
    </location>
</feature>
<feature type="region of interest" description="Disordered" evidence="2">
    <location>
        <begin position="555"/>
        <end position="630"/>
    </location>
</feature>
<sequence length="823" mass="89443">MKCHKDTNELEVVVFHGKDAYDEYSPHFDEDGNLCCWLPVEAGSNELTIVAHIGGNFKIGHIDVLIDGFLRCSRAVKSNGARRGSRTEKFLIAYCLNEQSNITSYKMVMKELGARTLLKTTAGRVGTIELRLALANNDYAGTHDLAAAAASAFRGATDAWMSGGPSVHSDIAPTHTIGFVEQKVLPANQQSTLRKNHFRDGKSRPGLPPWATCKFYYRSLHSITENGLQAVHAKFSYPLQPDEGDREYGSVSGSQDTMGNKLTVQTSDGHTLTAKPRSQEREASVASTFGHNGKPVTRSSGWTPVHPRALARGEEGNVTTSPNPISSSCSTDSNTSSTPLPNIDLRDLAMHSPTAGGADPSPTKAANEDEEERSVDGTGDRRDNHQSPQPDDDHGDQHNAHAEDWRTGSYKNRLKESNRDDEDGARQSNEKRNGKIDGTITRQNNEKPQDYKDNHTNNVQLPHPRPPTTVIACLIETSDKPNASNIAANTSHLEITNKPTITAATAAANKIDGTADPRHYTSQLAQSLPGSTARPIHVRDSLLSPKIPDHMEPASRNFPPSAVPTSPISTNKQRLLAPQTCPSVLIPRKRHSTDSPTPSHIGTTSPSSLPSPSPSAKRARQLERSDVSAQMRQLLVREAATRDTSREMLSKLRKIHADIRAELEEQQAALERREGQENAGEDDASSPSLATLVAQHAGAALRLESARERLQTARERVAHHADWARNAAKGRAAVREAAEELVGRDGEGAALKRGRAFLAAVERVFADTLAAEKGVVEVAEGIVEALVRLCEGAEAEVARLGAEMKIVEAAMEVAEDIEFFERY</sequence>
<proteinExistence type="predicted"/>
<feature type="compositionally biased region" description="Basic and acidic residues" evidence="2">
    <location>
        <begin position="374"/>
        <end position="406"/>
    </location>
</feature>
<dbReference type="VEuPathDB" id="FungiDB:MPH_08211"/>
<feature type="coiled-coil region" evidence="1">
    <location>
        <begin position="783"/>
        <end position="810"/>
    </location>
</feature>
<evidence type="ECO:0000256" key="2">
    <source>
        <dbReference type="SAM" id="MobiDB-lite"/>
    </source>
</evidence>
<feature type="region of interest" description="Disordered" evidence="2">
    <location>
        <begin position="239"/>
        <end position="465"/>
    </location>
</feature>
<dbReference type="EMBL" id="AHHD01000343">
    <property type="protein sequence ID" value="EKG14581.1"/>
    <property type="molecule type" value="Genomic_DNA"/>
</dbReference>
<protein>
    <submittedName>
        <fullName evidence="3">Uncharacterized protein</fullName>
    </submittedName>
</protein>
<dbReference type="HOGENOM" id="CLU_343905_0_0_1"/>
<feature type="compositionally biased region" description="Basic and acidic residues" evidence="2">
    <location>
        <begin position="444"/>
        <end position="455"/>
    </location>
</feature>
<dbReference type="InParanoid" id="K2QXJ6"/>
<dbReference type="eggNOG" id="ENOG502ST13">
    <property type="taxonomic scope" value="Eukaryota"/>
</dbReference>
<reference evidence="3 4" key="1">
    <citation type="journal article" date="2012" name="BMC Genomics">
        <title>Tools to kill: Genome of one of the most destructive plant pathogenic fungi Macrophomina phaseolina.</title>
        <authorList>
            <person name="Islam M.S."/>
            <person name="Haque M.S."/>
            <person name="Islam M.M."/>
            <person name="Emdad E.M."/>
            <person name="Halim A."/>
            <person name="Hossen Q.M.M."/>
            <person name="Hossain M.Z."/>
            <person name="Ahmed B."/>
            <person name="Rahim S."/>
            <person name="Rahman M.S."/>
            <person name="Alam M.M."/>
            <person name="Hou S."/>
            <person name="Wan X."/>
            <person name="Saito J.A."/>
            <person name="Alam M."/>
        </authorList>
    </citation>
    <scope>NUCLEOTIDE SEQUENCE [LARGE SCALE GENOMIC DNA]</scope>
    <source>
        <strain evidence="3 4">MS6</strain>
    </source>
</reference>
<dbReference type="Proteomes" id="UP000007129">
    <property type="component" value="Unassembled WGS sequence"/>
</dbReference>
<gene>
    <name evidence="3" type="ORF">MPH_08211</name>
</gene>
<feature type="coiled-coil region" evidence="1">
    <location>
        <begin position="649"/>
        <end position="716"/>
    </location>
</feature>
<accession>K2QXJ6</accession>
<evidence type="ECO:0000313" key="4">
    <source>
        <dbReference type="Proteomes" id="UP000007129"/>
    </source>
</evidence>
<feature type="compositionally biased region" description="Polar residues" evidence="2">
    <location>
        <begin position="594"/>
        <end position="604"/>
    </location>
</feature>
<organism evidence="3 4">
    <name type="scientific">Macrophomina phaseolina (strain MS6)</name>
    <name type="common">Charcoal rot fungus</name>
    <dbReference type="NCBI Taxonomy" id="1126212"/>
    <lineage>
        <taxon>Eukaryota</taxon>
        <taxon>Fungi</taxon>
        <taxon>Dikarya</taxon>
        <taxon>Ascomycota</taxon>
        <taxon>Pezizomycotina</taxon>
        <taxon>Dothideomycetes</taxon>
        <taxon>Dothideomycetes incertae sedis</taxon>
        <taxon>Botryosphaeriales</taxon>
        <taxon>Botryosphaeriaceae</taxon>
        <taxon>Macrophomina</taxon>
    </lineage>
</organism>
<keyword evidence="1" id="KW-0175">Coiled coil</keyword>
<dbReference type="AlphaFoldDB" id="K2QXJ6"/>
<feature type="compositionally biased region" description="Polar residues" evidence="2">
    <location>
        <begin position="251"/>
        <end position="270"/>
    </location>
</feature>
<comment type="caution">
    <text evidence="3">The sequence shown here is derived from an EMBL/GenBank/DDBJ whole genome shotgun (WGS) entry which is preliminary data.</text>
</comment>
<dbReference type="STRING" id="1126212.K2QXJ6"/>
<name>K2QXJ6_MACPH</name>
<evidence type="ECO:0000256" key="1">
    <source>
        <dbReference type="SAM" id="Coils"/>
    </source>
</evidence>
<evidence type="ECO:0000313" key="3">
    <source>
        <dbReference type="EMBL" id="EKG14581.1"/>
    </source>
</evidence>
<feature type="compositionally biased region" description="Polar residues" evidence="2">
    <location>
        <begin position="563"/>
        <end position="573"/>
    </location>
</feature>
<feature type="compositionally biased region" description="Basic and acidic residues" evidence="2">
    <location>
        <begin position="413"/>
        <end position="435"/>
    </location>
</feature>